<keyword evidence="9" id="KW-1185">Reference proteome</keyword>
<feature type="transmembrane region" description="Helical" evidence="7">
    <location>
        <begin position="62"/>
        <end position="79"/>
    </location>
</feature>
<name>C0QAM1_DESAH</name>
<keyword evidence="4 7" id="KW-1133">Transmembrane helix</keyword>
<protein>
    <submittedName>
        <fullName evidence="8">AmpG</fullName>
    </submittedName>
</protein>
<reference evidence="8 9" key="1">
    <citation type="journal article" date="2009" name="Environ. Microbiol.">
        <title>Genome sequence of Desulfobacterium autotrophicum HRM2, a marine sulfate reducer oxidizing organic carbon completely to carbon dioxide.</title>
        <authorList>
            <person name="Strittmatter A.W."/>
            <person name="Liesegang H."/>
            <person name="Rabus R."/>
            <person name="Decker I."/>
            <person name="Amann J."/>
            <person name="Andres S."/>
            <person name="Henne A."/>
            <person name="Fricke W.F."/>
            <person name="Martinez-Arias R."/>
            <person name="Bartels D."/>
            <person name="Goesmann A."/>
            <person name="Krause L."/>
            <person name="Puehler A."/>
            <person name="Klenk H.P."/>
            <person name="Richter M."/>
            <person name="Schuler M."/>
            <person name="Gloeckner F.O."/>
            <person name="Meyerdierks A."/>
            <person name="Gottschalk G."/>
            <person name="Amann R."/>
        </authorList>
    </citation>
    <scope>NUCLEOTIDE SEQUENCE [LARGE SCALE GENOMIC DNA]</scope>
    <source>
        <strain evidence="9">ATCC 43914 / DSM 3382 / HRM2</strain>
    </source>
</reference>
<dbReference type="Pfam" id="PF07690">
    <property type="entry name" value="MFS_1"/>
    <property type="match status" value="1"/>
</dbReference>
<keyword evidence="2" id="KW-0813">Transport</keyword>
<keyword evidence="3 7" id="KW-0812">Transmembrane</keyword>
<feature type="transmembrane region" description="Helical" evidence="7">
    <location>
        <begin position="307"/>
        <end position="328"/>
    </location>
</feature>
<dbReference type="Proteomes" id="UP000000442">
    <property type="component" value="Chromosome"/>
</dbReference>
<dbReference type="RefSeq" id="WP_015905550.1">
    <property type="nucleotide sequence ID" value="NC_012108.1"/>
</dbReference>
<dbReference type="STRING" id="177437.HRM2_37460"/>
<dbReference type="InterPro" id="IPR004752">
    <property type="entry name" value="AmpG_permease/AT-1"/>
</dbReference>
<feature type="transmembrane region" description="Helical" evidence="7">
    <location>
        <begin position="33"/>
        <end position="56"/>
    </location>
</feature>
<feature type="transmembrane region" description="Helical" evidence="7">
    <location>
        <begin position="397"/>
        <end position="416"/>
    </location>
</feature>
<feature type="region of interest" description="Disordered" evidence="6">
    <location>
        <begin position="1"/>
        <end position="20"/>
    </location>
</feature>
<evidence type="ECO:0000256" key="5">
    <source>
        <dbReference type="ARBA" id="ARBA00023136"/>
    </source>
</evidence>
<dbReference type="Gene3D" id="1.20.1250.20">
    <property type="entry name" value="MFS general substrate transporter like domains"/>
    <property type="match status" value="2"/>
</dbReference>
<dbReference type="PANTHER" id="PTHR12778">
    <property type="entry name" value="SOLUTE CARRIER FAMILY 33 ACETYL-COA TRANSPORTER -RELATED"/>
    <property type="match status" value="1"/>
</dbReference>
<dbReference type="GO" id="GO:0016020">
    <property type="term" value="C:membrane"/>
    <property type="evidence" value="ECO:0007669"/>
    <property type="project" value="UniProtKB-SubCell"/>
</dbReference>
<feature type="transmembrane region" description="Helical" evidence="7">
    <location>
        <begin position="191"/>
        <end position="210"/>
    </location>
</feature>
<dbReference type="eggNOG" id="COG2807">
    <property type="taxonomic scope" value="Bacteria"/>
</dbReference>
<dbReference type="InterPro" id="IPR036259">
    <property type="entry name" value="MFS_trans_sf"/>
</dbReference>
<dbReference type="KEGG" id="dat:HRM2_37460"/>
<feature type="transmembrane region" description="Helical" evidence="7">
    <location>
        <begin position="100"/>
        <end position="120"/>
    </location>
</feature>
<feature type="transmembrane region" description="Helical" evidence="7">
    <location>
        <begin position="279"/>
        <end position="300"/>
    </location>
</feature>
<dbReference type="HOGENOM" id="CLU_029352_1_2_7"/>
<dbReference type="GO" id="GO:0022857">
    <property type="term" value="F:transmembrane transporter activity"/>
    <property type="evidence" value="ECO:0007669"/>
    <property type="project" value="InterPro"/>
</dbReference>
<dbReference type="NCBIfam" id="TIGR00901">
    <property type="entry name" value="2A0125"/>
    <property type="match status" value="1"/>
</dbReference>
<organism evidence="8 9">
    <name type="scientific">Desulforapulum autotrophicum (strain ATCC 43914 / DSM 3382 / VKM B-1955 / HRM2)</name>
    <name type="common">Desulfobacterium autotrophicum</name>
    <dbReference type="NCBI Taxonomy" id="177437"/>
    <lineage>
        <taxon>Bacteria</taxon>
        <taxon>Pseudomonadati</taxon>
        <taxon>Thermodesulfobacteriota</taxon>
        <taxon>Desulfobacteria</taxon>
        <taxon>Desulfobacterales</taxon>
        <taxon>Desulfobacteraceae</taxon>
        <taxon>Desulforapulum</taxon>
    </lineage>
</organism>
<dbReference type="SUPFAM" id="SSF103473">
    <property type="entry name" value="MFS general substrate transporter"/>
    <property type="match status" value="1"/>
</dbReference>
<feature type="transmembrane region" description="Helical" evidence="7">
    <location>
        <begin position="242"/>
        <end position="267"/>
    </location>
</feature>
<keyword evidence="5 7" id="KW-0472">Membrane</keyword>
<sequence>MSMPVSAASRPVSKPAPPGAPSGGRIVFGRKMAVAMVMGFSCGLPLLLTISVLQAWMKKEGVDLSIIGLFSLVGLPYTLKFLWAPVFDRFTLSPAGRRKGWLALAQALLIVAIAGLGFTAPARAPWLVAVAAFFVTFFSASQDIVVDAYRREDLTDAELGLGSSMYIYGYRAGMLLASGGGLILADHIPFSMVYLIMALCLVPGLVVTLLTPEPTEVPGRPATLARAVVEPLREYFSRDGALVILLFIVLYKIGDTMASAMTTPFYLDTGFSMSEIGTVVKLFGFWATLIGAFTGGFVMIRIGINRSLWAFGVLQALSTAGFAGLALVGHSLPMLASVIAFENFSSGMGTAAYVAFMASMTDRRFTATQYALLSSLMGVPRVLAAAPTGYFAIHLGWVGFFVLCTVAAVPGMALLMKCAPWRGDSNDDRQL</sequence>
<evidence type="ECO:0000256" key="2">
    <source>
        <dbReference type="ARBA" id="ARBA00022448"/>
    </source>
</evidence>
<gene>
    <name evidence="8" type="primary">ampG</name>
    <name evidence="8" type="ordered locus">HRM2_37460</name>
</gene>
<evidence type="ECO:0000256" key="4">
    <source>
        <dbReference type="ARBA" id="ARBA00022989"/>
    </source>
</evidence>
<evidence type="ECO:0000256" key="3">
    <source>
        <dbReference type="ARBA" id="ARBA00022692"/>
    </source>
</evidence>
<dbReference type="PANTHER" id="PTHR12778:SF10">
    <property type="entry name" value="MAJOR FACILITATOR SUPERFAMILY DOMAIN-CONTAINING PROTEIN 3"/>
    <property type="match status" value="1"/>
</dbReference>
<evidence type="ECO:0000313" key="9">
    <source>
        <dbReference type="Proteomes" id="UP000000442"/>
    </source>
</evidence>
<evidence type="ECO:0000256" key="7">
    <source>
        <dbReference type="SAM" id="Phobius"/>
    </source>
</evidence>
<proteinExistence type="predicted"/>
<evidence type="ECO:0000256" key="6">
    <source>
        <dbReference type="SAM" id="MobiDB-lite"/>
    </source>
</evidence>
<comment type="subcellular location">
    <subcellularLocation>
        <location evidence="1">Membrane</location>
        <topology evidence="1">Multi-pass membrane protein</topology>
    </subcellularLocation>
</comment>
<feature type="transmembrane region" description="Helical" evidence="7">
    <location>
        <begin position="126"/>
        <end position="146"/>
    </location>
</feature>
<dbReference type="EMBL" id="CP001087">
    <property type="protein sequence ID" value="ACN16804.1"/>
    <property type="molecule type" value="Genomic_DNA"/>
</dbReference>
<feature type="transmembrane region" description="Helical" evidence="7">
    <location>
        <begin position="167"/>
        <end position="185"/>
    </location>
</feature>
<dbReference type="CDD" id="cd17486">
    <property type="entry name" value="MFS_AmpG_like"/>
    <property type="match status" value="1"/>
</dbReference>
<dbReference type="InterPro" id="IPR011701">
    <property type="entry name" value="MFS"/>
</dbReference>
<evidence type="ECO:0000313" key="8">
    <source>
        <dbReference type="EMBL" id="ACN16804.1"/>
    </source>
</evidence>
<evidence type="ECO:0000256" key="1">
    <source>
        <dbReference type="ARBA" id="ARBA00004141"/>
    </source>
</evidence>
<dbReference type="AlphaFoldDB" id="C0QAM1"/>
<feature type="transmembrane region" description="Helical" evidence="7">
    <location>
        <begin position="334"/>
        <end position="358"/>
    </location>
</feature>
<accession>C0QAM1</accession>